<dbReference type="EMBL" id="VFOZ01000001">
    <property type="protein sequence ID" value="TQL99021.1"/>
    <property type="molecule type" value="Genomic_DNA"/>
</dbReference>
<keyword evidence="2" id="KW-0472">Membrane</keyword>
<evidence type="ECO:0000256" key="2">
    <source>
        <dbReference type="SAM" id="Phobius"/>
    </source>
</evidence>
<organism evidence="3 4">
    <name type="scientific">Actinoallomurus bryophytorum</name>
    <dbReference type="NCBI Taxonomy" id="1490222"/>
    <lineage>
        <taxon>Bacteria</taxon>
        <taxon>Bacillati</taxon>
        <taxon>Actinomycetota</taxon>
        <taxon>Actinomycetes</taxon>
        <taxon>Streptosporangiales</taxon>
        <taxon>Thermomonosporaceae</taxon>
        <taxon>Actinoallomurus</taxon>
    </lineage>
</organism>
<dbReference type="Proteomes" id="UP000316096">
    <property type="component" value="Unassembled WGS sequence"/>
</dbReference>
<dbReference type="InterPro" id="IPR009937">
    <property type="entry name" value="Phage_holin_3_6"/>
</dbReference>
<dbReference type="RefSeq" id="WP_246121925.1">
    <property type="nucleotide sequence ID" value="NZ_VFOZ01000001.1"/>
</dbReference>
<feature type="transmembrane region" description="Helical" evidence="2">
    <location>
        <begin position="64"/>
        <end position="87"/>
    </location>
</feature>
<evidence type="ECO:0000256" key="1">
    <source>
        <dbReference type="SAM" id="MobiDB-lite"/>
    </source>
</evidence>
<accession>A0A543CPI6</accession>
<evidence type="ECO:0000313" key="3">
    <source>
        <dbReference type="EMBL" id="TQL99021.1"/>
    </source>
</evidence>
<comment type="caution">
    <text evidence="3">The sequence shown here is derived from an EMBL/GenBank/DDBJ whole genome shotgun (WGS) entry which is preliminary data.</text>
</comment>
<feature type="transmembrane region" description="Helical" evidence="2">
    <location>
        <begin position="93"/>
        <end position="113"/>
    </location>
</feature>
<protein>
    <submittedName>
        <fullName evidence="3">Putative superfamily III holin-X</fullName>
    </submittedName>
</protein>
<keyword evidence="4" id="KW-1185">Reference proteome</keyword>
<keyword evidence="2" id="KW-1133">Transmembrane helix</keyword>
<feature type="region of interest" description="Disordered" evidence="1">
    <location>
        <begin position="1"/>
        <end position="24"/>
    </location>
</feature>
<reference evidence="3 4" key="1">
    <citation type="submission" date="2019-06" db="EMBL/GenBank/DDBJ databases">
        <title>Sequencing the genomes of 1000 actinobacteria strains.</title>
        <authorList>
            <person name="Klenk H.-P."/>
        </authorList>
    </citation>
    <scope>NUCLEOTIDE SEQUENCE [LARGE SCALE GENOMIC DNA]</scope>
    <source>
        <strain evidence="3 4">DSM 102200</strain>
    </source>
</reference>
<keyword evidence="2" id="KW-0812">Transmembrane</keyword>
<gene>
    <name evidence="3" type="ORF">FB559_4674</name>
</gene>
<dbReference type="Pfam" id="PF07332">
    <property type="entry name" value="Phage_holin_3_6"/>
    <property type="match status" value="1"/>
</dbReference>
<name>A0A543CPI6_9ACTN</name>
<dbReference type="AlphaFoldDB" id="A0A543CPI6"/>
<evidence type="ECO:0000313" key="4">
    <source>
        <dbReference type="Proteomes" id="UP000316096"/>
    </source>
</evidence>
<proteinExistence type="predicted"/>
<sequence length="150" mass="15682">MSEPANTRPYQAVAHDGSSTDGASTGELVAQASRQISDLVRQELNLAKTELVDKGKHFGLGTGLFGGAGVFAVYGGAVLLAAAVAALSLVWPVWLAALVIGVALLVIAGILALTGRKQLRRAVPPMPEQAAASVKTDVHEIRDHLSERHR</sequence>